<evidence type="ECO:0008006" key="4">
    <source>
        <dbReference type="Google" id="ProtNLM"/>
    </source>
</evidence>
<name>A0ABN0V284_9ACTN</name>
<evidence type="ECO:0000256" key="1">
    <source>
        <dbReference type="SAM" id="MobiDB-lite"/>
    </source>
</evidence>
<comment type="caution">
    <text evidence="2">The sequence shown here is derived from an EMBL/GenBank/DDBJ whole genome shotgun (WGS) entry which is preliminary data.</text>
</comment>
<evidence type="ECO:0000313" key="2">
    <source>
        <dbReference type="EMBL" id="GAA0271675.1"/>
    </source>
</evidence>
<dbReference type="Proteomes" id="UP001501867">
    <property type="component" value="Unassembled WGS sequence"/>
</dbReference>
<reference evidence="2 3" key="1">
    <citation type="journal article" date="2019" name="Int. J. Syst. Evol. Microbiol.">
        <title>The Global Catalogue of Microorganisms (GCM) 10K type strain sequencing project: providing services to taxonomists for standard genome sequencing and annotation.</title>
        <authorList>
            <consortium name="The Broad Institute Genomics Platform"/>
            <consortium name="The Broad Institute Genome Sequencing Center for Infectious Disease"/>
            <person name="Wu L."/>
            <person name="Ma J."/>
        </authorList>
    </citation>
    <scope>NUCLEOTIDE SEQUENCE [LARGE SCALE GENOMIC DNA]</scope>
    <source>
        <strain evidence="2 3">JCM 4505</strain>
    </source>
</reference>
<feature type="compositionally biased region" description="Basic and acidic residues" evidence="1">
    <location>
        <begin position="78"/>
        <end position="104"/>
    </location>
</feature>
<keyword evidence="3" id="KW-1185">Reference proteome</keyword>
<feature type="region of interest" description="Disordered" evidence="1">
    <location>
        <begin position="51"/>
        <end position="125"/>
    </location>
</feature>
<organism evidence="2 3">
    <name type="scientific">Streptomyces polychromogenes</name>
    <dbReference type="NCBI Taxonomy" id="67342"/>
    <lineage>
        <taxon>Bacteria</taxon>
        <taxon>Bacillati</taxon>
        <taxon>Actinomycetota</taxon>
        <taxon>Actinomycetes</taxon>
        <taxon>Kitasatosporales</taxon>
        <taxon>Streptomycetaceae</taxon>
        <taxon>Streptomyces</taxon>
    </lineage>
</organism>
<sequence>MRAHLHLQPLLEEAVRPRGSRSLARRADDKAPERADCTQFEAVMDYIRVPRLGPGRPRRRPDRVGADKVYSNRRTRTSLRERGIRHVIPEKRDQAAGRLRRDPAADGLPARQGPLQEAQHRRARD</sequence>
<proteinExistence type="predicted"/>
<protein>
    <recommendedName>
        <fullName evidence="4">Transposase</fullName>
    </recommendedName>
</protein>
<dbReference type="EMBL" id="BAAABV010000005">
    <property type="protein sequence ID" value="GAA0271675.1"/>
    <property type="molecule type" value="Genomic_DNA"/>
</dbReference>
<evidence type="ECO:0000313" key="3">
    <source>
        <dbReference type="Proteomes" id="UP001501867"/>
    </source>
</evidence>
<accession>A0ABN0V284</accession>
<gene>
    <name evidence="2" type="ORF">GCM10010302_06580</name>
</gene>